<dbReference type="InParanoid" id="A0A061FUW4"/>
<sequence>MLTTLQSEGLKMMAFGISIFAADGLGRCRLRCATLALDIFSRAVLECTSWIIVKTTDGTCEKFSRVYLGHSTKVRSFACASSTCRSADVGTFWRFVVLTSSSLPAKVRSAKLN</sequence>
<gene>
    <name evidence="1" type="ORF">TCM_043103</name>
</gene>
<evidence type="ECO:0000313" key="2">
    <source>
        <dbReference type="Proteomes" id="UP000026915"/>
    </source>
</evidence>
<dbReference type="AlphaFoldDB" id="A0A061FUW4"/>
<reference evidence="1 2" key="1">
    <citation type="journal article" date="2013" name="Genome Biol.">
        <title>The genome sequence of the most widely cultivated cacao type and its use to identify candidate genes regulating pod color.</title>
        <authorList>
            <person name="Motamayor J.C."/>
            <person name="Mockaitis K."/>
            <person name="Schmutz J."/>
            <person name="Haiminen N."/>
            <person name="Iii D.L."/>
            <person name="Cornejo O."/>
            <person name="Findley S.D."/>
            <person name="Zheng P."/>
            <person name="Utro F."/>
            <person name="Royaert S."/>
            <person name="Saski C."/>
            <person name="Jenkins J."/>
            <person name="Podicheti R."/>
            <person name="Zhao M."/>
            <person name="Scheffler B.E."/>
            <person name="Stack J.C."/>
            <person name="Feltus F.A."/>
            <person name="Mustiga G.M."/>
            <person name="Amores F."/>
            <person name="Phillips W."/>
            <person name="Marelli J.P."/>
            <person name="May G.D."/>
            <person name="Shapiro H."/>
            <person name="Ma J."/>
            <person name="Bustamante C.D."/>
            <person name="Schnell R.J."/>
            <person name="Main D."/>
            <person name="Gilbert D."/>
            <person name="Parida L."/>
            <person name="Kuhn D.N."/>
        </authorList>
    </citation>
    <scope>NUCLEOTIDE SEQUENCE [LARGE SCALE GENOMIC DNA]</scope>
    <source>
        <strain evidence="2">cv. Matina 1-6</strain>
    </source>
</reference>
<organism evidence="1 2">
    <name type="scientific">Theobroma cacao</name>
    <name type="common">Cacao</name>
    <name type="synonym">Cocoa</name>
    <dbReference type="NCBI Taxonomy" id="3641"/>
    <lineage>
        <taxon>Eukaryota</taxon>
        <taxon>Viridiplantae</taxon>
        <taxon>Streptophyta</taxon>
        <taxon>Embryophyta</taxon>
        <taxon>Tracheophyta</taxon>
        <taxon>Spermatophyta</taxon>
        <taxon>Magnoliopsida</taxon>
        <taxon>eudicotyledons</taxon>
        <taxon>Gunneridae</taxon>
        <taxon>Pentapetalae</taxon>
        <taxon>rosids</taxon>
        <taxon>malvids</taxon>
        <taxon>Malvales</taxon>
        <taxon>Malvaceae</taxon>
        <taxon>Byttnerioideae</taxon>
        <taxon>Theobroma</taxon>
    </lineage>
</organism>
<dbReference type="Gramene" id="EOY18599">
    <property type="protein sequence ID" value="EOY18599"/>
    <property type="gene ID" value="TCM_043103"/>
</dbReference>
<name>A0A061FUW4_THECC</name>
<evidence type="ECO:0000313" key="1">
    <source>
        <dbReference type="EMBL" id="EOY18599.1"/>
    </source>
</evidence>
<proteinExistence type="predicted"/>
<protein>
    <submittedName>
        <fullName evidence="1">Uncharacterized protein</fullName>
    </submittedName>
</protein>
<accession>A0A061FUW4</accession>
<dbReference type="EMBL" id="CM001888">
    <property type="protein sequence ID" value="EOY18599.1"/>
    <property type="molecule type" value="Genomic_DNA"/>
</dbReference>
<dbReference type="Proteomes" id="UP000026915">
    <property type="component" value="Chromosome 10"/>
</dbReference>
<dbReference type="HOGENOM" id="CLU_2138052_0_0_1"/>
<keyword evidence="2" id="KW-1185">Reference proteome</keyword>